<name>A0A6V7F370_9XANT</name>
<reference evidence="1 2" key="1">
    <citation type="submission" date="2020-07" db="EMBL/GenBank/DDBJ databases">
        <authorList>
            <person name="Pothier F. J."/>
        </authorList>
    </citation>
    <scope>NUCLEOTIDE SEQUENCE [LARGE SCALE GENOMIC DNA]</scope>
    <source>
        <strain evidence="1 2">CFBP 7900</strain>
    </source>
</reference>
<evidence type="ECO:0000313" key="1">
    <source>
        <dbReference type="EMBL" id="CAD0357943.1"/>
    </source>
</evidence>
<protein>
    <submittedName>
        <fullName evidence="1">Uncharacterized protein</fullName>
    </submittedName>
</protein>
<sequence length="59" mass="6296">MPHDLHTRTYAQTQRWSASSLPARIADAIAIAVAACRASMLAASDAGQRQLPHRVRGAA</sequence>
<accession>A0A6V7F370</accession>
<dbReference type="EMBL" id="CAJDKC010000004">
    <property type="protein sequence ID" value="CAD0357936.1"/>
    <property type="molecule type" value="Genomic_DNA"/>
</dbReference>
<proteinExistence type="predicted"/>
<comment type="caution">
    <text evidence="1">The sequence shown here is derived from an EMBL/GenBank/DDBJ whole genome shotgun (WGS) entry which is preliminary data.</text>
</comment>
<dbReference type="AlphaFoldDB" id="A0A6V7F370"/>
<gene>
    <name evidence="1" type="ORF">CFBP7900_29800</name>
</gene>
<organism evidence="1 2">
    <name type="scientific">Xanthomonas hortorum pv. carotae</name>
    <dbReference type="NCBI Taxonomy" id="487904"/>
    <lineage>
        <taxon>Bacteria</taxon>
        <taxon>Pseudomonadati</taxon>
        <taxon>Pseudomonadota</taxon>
        <taxon>Gammaproteobacteria</taxon>
        <taxon>Lysobacterales</taxon>
        <taxon>Lysobacteraceae</taxon>
        <taxon>Xanthomonas</taxon>
    </lineage>
</organism>
<dbReference type="Proteomes" id="UP000587508">
    <property type="component" value="Unassembled WGS sequence"/>
</dbReference>
<evidence type="ECO:0000313" key="2">
    <source>
        <dbReference type="Proteomes" id="UP000587508"/>
    </source>
</evidence>
<dbReference type="EMBL" id="CAJDKC010000004">
    <property type="protein sequence ID" value="CAD0357943.1"/>
    <property type="molecule type" value="Genomic_DNA"/>
</dbReference>